<comment type="caution">
    <text evidence="3">The sequence shown here is derived from an EMBL/GenBank/DDBJ whole genome shotgun (WGS) entry which is preliminary data.</text>
</comment>
<dbReference type="Proteomes" id="UP000748531">
    <property type="component" value="Unassembled WGS sequence"/>
</dbReference>
<keyword evidence="4" id="KW-1185">Reference proteome</keyword>
<reference evidence="3" key="1">
    <citation type="submission" date="2019-05" db="EMBL/GenBank/DDBJ databases">
        <title>Annotation for the trematode Paragonimus heterotremus.</title>
        <authorList>
            <person name="Choi Y.-J."/>
        </authorList>
    </citation>
    <scope>NUCLEOTIDE SEQUENCE</scope>
    <source>
        <strain evidence="3">LC</strain>
    </source>
</reference>
<dbReference type="PROSITE" id="PS50106">
    <property type="entry name" value="PDZ"/>
    <property type="match status" value="1"/>
</dbReference>
<accession>A0A8J4SKN6</accession>
<dbReference type="EMBL" id="LUCH01002983">
    <property type="protein sequence ID" value="KAF5400698.1"/>
    <property type="molecule type" value="Genomic_DNA"/>
</dbReference>
<feature type="region of interest" description="Disordered" evidence="1">
    <location>
        <begin position="51"/>
        <end position="93"/>
    </location>
</feature>
<evidence type="ECO:0000259" key="2">
    <source>
        <dbReference type="PROSITE" id="PS50106"/>
    </source>
</evidence>
<evidence type="ECO:0000256" key="1">
    <source>
        <dbReference type="SAM" id="MobiDB-lite"/>
    </source>
</evidence>
<protein>
    <recommendedName>
        <fullName evidence="2">PDZ domain-containing protein</fullName>
    </recommendedName>
</protein>
<sequence>MSRYPKLDEPVPGVSENLSQKETDSSGSDDDSDGSELGQLDDIFYDEYGNVVCKPNPETTNSTPQVSSTSSGLPATGVGSTQSDSHKKAKHPAVRQVVLHKDASGKLGIKLRRMGNAMYFAFVDVNSPVAKAGIGFADQLVQVRGVNISDMTGSQMMYWISSSHSKEIHATVAQRPYDFDIEGTVNSQGELAYRTKQGKELGSVKLQKVIQKGHLKHLQIVAVNGKTMLGCIEQDFLSAFQNATGTIQLRVIPRILTNHLLKRQNKAELRNRMQLSKVP</sequence>
<dbReference type="AlphaFoldDB" id="A0A8J4SKN6"/>
<name>A0A8J4SKN6_9TREM</name>
<dbReference type="Gene3D" id="2.30.42.10">
    <property type="match status" value="1"/>
</dbReference>
<evidence type="ECO:0000313" key="4">
    <source>
        <dbReference type="Proteomes" id="UP000748531"/>
    </source>
</evidence>
<dbReference type="OrthoDB" id="6245025at2759"/>
<evidence type="ECO:0000313" key="3">
    <source>
        <dbReference type="EMBL" id="KAF5400698.1"/>
    </source>
</evidence>
<feature type="region of interest" description="Disordered" evidence="1">
    <location>
        <begin position="1"/>
        <end position="39"/>
    </location>
</feature>
<organism evidence="3 4">
    <name type="scientific">Paragonimus heterotremus</name>
    <dbReference type="NCBI Taxonomy" id="100268"/>
    <lineage>
        <taxon>Eukaryota</taxon>
        <taxon>Metazoa</taxon>
        <taxon>Spiralia</taxon>
        <taxon>Lophotrochozoa</taxon>
        <taxon>Platyhelminthes</taxon>
        <taxon>Trematoda</taxon>
        <taxon>Digenea</taxon>
        <taxon>Plagiorchiida</taxon>
        <taxon>Troglotremata</taxon>
        <taxon>Troglotrematidae</taxon>
        <taxon>Paragonimus</taxon>
    </lineage>
</organism>
<dbReference type="InterPro" id="IPR001478">
    <property type="entry name" value="PDZ"/>
</dbReference>
<proteinExistence type="predicted"/>
<dbReference type="SUPFAM" id="SSF50156">
    <property type="entry name" value="PDZ domain-like"/>
    <property type="match status" value="1"/>
</dbReference>
<feature type="compositionally biased region" description="Polar residues" evidence="1">
    <location>
        <begin position="57"/>
        <end position="83"/>
    </location>
</feature>
<gene>
    <name evidence="3" type="ORF">PHET_05643</name>
</gene>
<feature type="domain" description="PDZ" evidence="2">
    <location>
        <begin position="96"/>
        <end position="152"/>
    </location>
</feature>
<dbReference type="InterPro" id="IPR036034">
    <property type="entry name" value="PDZ_sf"/>
</dbReference>